<dbReference type="GO" id="GO:0008757">
    <property type="term" value="F:S-adenosylmethionine-dependent methyltransferase activity"/>
    <property type="evidence" value="ECO:0007669"/>
    <property type="project" value="InterPro"/>
</dbReference>
<dbReference type="CDD" id="cd02440">
    <property type="entry name" value="AdoMet_MTases"/>
    <property type="match status" value="1"/>
</dbReference>
<dbReference type="Pfam" id="PF04230">
    <property type="entry name" value="PS_pyruv_trans"/>
    <property type="match status" value="1"/>
</dbReference>
<name>A0A7D5V764_9NEIS</name>
<dbReference type="InterPro" id="IPR029063">
    <property type="entry name" value="SAM-dependent_MTases_sf"/>
</dbReference>
<dbReference type="InterPro" id="IPR022642">
    <property type="entry name" value="CheR_C"/>
</dbReference>
<dbReference type="Gene3D" id="3.40.50.150">
    <property type="entry name" value="Vaccinia Virus protein VP39"/>
    <property type="match status" value="1"/>
</dbReference>
<dbReference type="Proteomes" id="UP000510822">
    <property type="component" value="Chromosome"/>
</dbReference>
<evidence type="ECO:0000313" key="3">
    <source>
        <dbReference type="Proteomes" id="UP000510822"/>
    </source>
</evidence>
<accession>A0A7D5V764</accession>
<dbReference type="PANTHER" id="PTHR24422">
    <property type="entry name" value="CHEMOTAXIS PROTEIN METHYLTRANSFERASE"/>
    <property type="match status" value="1"/>
</dbReference>
<dbReference type="InterPro" id="IPR007345">
    <property type="entry name" value="Polysacch_pyruvyl_Trfase"/>
</dbReference>
<sequence length="568" mass="63900">MPNSIMYLHEGFENPGDCFSYAGVRNYLNRLGVVYEQSVNLKTTRDIPSFLSVSGPEIVVLAGAPWIWDGCVLSEKYKAAFAVLSMARESKKVAFGVGSCFLSNQVDFAIGDFVKKNGRELYIFWSQFDLIIVRDILMWKILDLIGVESHLAPCPSIVVSDWYGTIKCENSRMLLLSERLDLNFMHDYLSDKDFDFYRKRVEFEKANGAKEIGWVQGDRLGASKRSLLTICNEINAAACDRFFTARVHAALVSHGMGLRGELMVVDSRALSAHLCGIELVGVQAEVLLDGVSGIAGATSIVEDCEKLIFDKILNECNEKGGIINYLREDCVPICDVKNTTRFFRNRLQHQVALKNFKGRKVLVVGASRGCEAYAFVIESLIKNECNFEVLAIDIDEVNIDLAKHGVYGSEDFIDFDGESLFASDVLPYFTKCDDGLYEVCTEVRRRVEFKCRDLFFLDGEFDLIICNNVLIHFSDAMATKALRKLFGLLTKNGVLLVGGCSLDVLSKYTKSEKNIVSVADSVEEIWDSWKGDRQSWETDRSQYVAMPPVDKSIADWERVYSTIFYKAN</sequence>
<keyword evidence="2" id="KW-0808">Transferase</keyword>
<dbReference type="KEGG" id="cfon:HZU75_00465"/>
<reference evidence="2 3" key="1">
    <citation type="journal article" date="2016" name="Int. J. Syst. Evol. Microbiol.">
        <title>Chitinibacter fontanus sp. nov., isolated from a spring.</title>
        <authorList>
            <person name="Sheu S.Y."/>
            <person name="Li Y.S."/>
            <person name="Young C.C."/>
            <person name="Chen W.M."/>
        </authorList>
    </citation>
    <scope>NUCLEOTIDE SEQUENCE [LARGE SCALE GENOMIC DNA]</scope>
    <source>
        <strain evidence="2 3">STM-7</strain>
    </source>
</reference>
<dbReference type="EMBL" id="CP058952">
    <property type="protein sequence ID" value="QLI80131.1"/>
    <property type="molecule type" value="Genomic_DNA"/>
</dbReference>
<evidence type="ECO:0000313" key="2">
    <source>
        <dbReference type="EMBL" id="QLI80131.1"/>
    </source>
</evidence>
<keyword evidence="2" id="KW-0489">Methyltransferase</keyword>
<keyword evidence="3" id="KW-1185">Reference proteome</keyword>
<dbReference type="PROSITE" id="PS50123">
    <property type="entry name" value="CHER"/>
    <property type="match status" value="1"/>
</dbReference>
<dbReference type="PRINTS" id="PR00996">
    <property type="entry name" value="CHERMTFRASE"/>
</dbReference>
<dbReference type="RefSeq" id="WP_180307276.1">
    <property type="nucleotide sequence ID" value="NZ_CP058952.1"/>
</dbReference>
<organism evidence="2 3">
    <name type="scientific">Chitinibacter fontanus</name>
    <dbReference type="NCBI Taxonomy" id="1737446"/>
    <lineage>
        <taxon>Bacteria</taxon>
        <taxon>Pseudomonadati</taxon>
        <taxon>Pseudomonadota</taxon>
        <taxon>Betaproteobacteria</taxon>
        <taxon>Neisseriales</taxon>
        <taxon>Chitinibacteraceae</taxon>
        <taxon>Chitinibacter</taxon>
    </lineage>
</organism>
<dbReference type="InterPro" id="IPR000780">
    <property type="entry name" value="CheR_MeTrfase"/>
</dbReference>
<dbReference type="Pfam" id="PF01739">
    <property type="entry name" value="CheR"/>
    <property type="match status" value="1"/>
</dbReference>
<dbReference type="SUPFAM" id="SSF53335">
    <property type="entry name" value="S-adenosyl-L-methionine-dependent methyltransferases"/>
    <property type="match status" value="1"/>
</dbReference>
<proteinExistence type="predicted"/>
<dbReference type="InterPro" id="IPR050903">
    <property type="entry name" value="Bact_Chemotaxis_MeTrfase"/>
</dbReference>
<dbReference type="SMART" id="SM00138">
    <property type="entry name" value="MeTrc"/>
    <property type="match status" value="1"/>
</dbReference>
<gene>
    <name evidence="2" type="ORF">HZU75_00465</name>
</gene>
<dbReference type="AlphaFoldDB" id="A0A7D5V764"/>
<protein>
    <submittedName>
        <fullName evidence="2">Methyltransferase domain-containing protein</fullName>
    </submittedName>
</protein>
<feature type="domain" description="CheR-type methyltransferase" evidence="1">
    <location>
        <begin position="338"/>
        <end position="498"/>
    </location>
</feature>
<dbReference type="GO" id="GO:0032259">
    <property type="term" value="P:methylation"/>
    <property type="evidence" value="ECO:0007669"/>
    <property type="project" value="UniProtKB-KW"/>
</dbReference>
<evidence type="ECO:0000259" key="1">
    <source>
        <dbReference type="PROSITE" id="PS50123"/>
    </source>
</evidence>